<proteinExistence type="predicted"/>
<sequence>MLWVEGSRPSCSGEIILGILVIRCAQYNISSDGLNGTDSVEESARLLDVLLPSDDPTEGPEHRRVREMGFLSLTTEDTAPSTEQELTNAGYQMGNQIARLKQHFMALCNMTKGRSQGSILGPLLWNILVVNLLCLPMPKDCRKFGYVNDSLVIVSSNSRSALERKAQAIMANVSQKAVVLFRRLRVMSPGDWELNFKTLLGLYKGIHERIMTYGLIVWNKRCAVHLAVIEAYRTVSTNTLQVFARVAPMDLHVAELGLLTMEKVTGILDLESWKFPGRIPYKTGRIDCRPLQMGK</sequence>
<protein>
    <recommendedName>
        <fullName evidence="3">Reverse transcriptase domain-containing protein</fullName>
    </recommendedName>
</protein>
<organism evidence="1 2">
    <name type="scientific">Dryococelus australis</name>
    <dbReference type="NCBI Taxonomy" id="614101"/>
    <lineage>
        <taxon>Eukaryota</taxon>
        <taxon>Metazoa</taxon>
        <taxon>Ecdysozoa</taxon>
        <taxon>Arthropoda</taxon>
        <taxon>Hexapoda</taxon>
        <taxon>Insecta</taxon>
        <taxon>Pterygota</taxon>
        <taxon>Neoptera</taxon>
        <taxon>Polyneoptera</taxon>
        <taxon>Phasmatodea</taxon>
        <taxon>Verophasmatodea</taxon>
        <taxon>Anareolatae</taxon>
        <taxon>Phasmatidae</taxon>
        <taxon>Eurycanthinae</taxon>
        <taxon>Dryococelus</taxon>
    </lineage>
</organism>
<evidence type="ECO:0008006" key="3">
    <source>
        <dbReference type="Google" id="ProtNLM"/>
    </source>
</evidence>
<comment type="caution">
    <text evidence="1">The sequence shown here is derived from an EMBL/GenBank/DDBJ whole genome shotgun (WGS) entry which is preliminary data.</text>
</comment>
<dbReference type="Proteomes" id="UP001159363">
    <property type="component" value="Chromosome 1"/>
</dbReference>
<keyword evidence="2" id="KW-1185">Reference proteome</keyword>
<evidence type="ECO:0000313" key="2">
    <source>
        <dbReference type="Proteomes" id="UP001159363"/>
    </source>
</evidence>
<gene>
    <name evidence="1" type="ORF">PR048_002768</name>
</gene>
<name>A0ABQ9IL60_9NEOP</name>
<accession>A0ABQ9IL60</accession>
<reference evidence="1 2" key="1">
    <citation type="submission" date="2023-02" db="EMBL/GenBank/DDBJ databases">
        <title>LHISI_Scaffold_Assembly.</title>
        <authorList>
            <person name="Stuart O.P."/>
            <person name="Cleave R."/>
            <person name="Magrath M.J.L."/>
            <person name="Mikheyev A.S."/>
        </authorList>
    </citation>
    <scope>NUCLEOTIDE SEQUENCE [LARGE SCALE GENOMIC DNA]</scope>
    <source>
        <strain evidence="1">Daus_M_001</strain>
        <tissue evidence="1">Leg muscle</tissue>
    </source>
</reference>
<evidence type="ECO:0000313" key="1">
    <source>
        <dbReference type="EMBL" id="KAJ8897422.1"/>
    </source>
</evidence>
<dbReference type="EMBL" id="JARBHB010000001">
    <property type="protein sequence ID" value="KAJ8897422.1"/>
    <property type="molecule type" value="Genomic_DNA"/>
</dbReference>